<keyword evidence="3" id="KW-1185">Reference proteome</keyword>
<feature type="signal peptide" evidence="1">
    <location>
        <begin position="1"/>
        <end position="22"/>
    </location>
</feature>
<proteinExistence type="predicted"/>
<protein>
    <submittedName>
        <fullName evidence="2">Type 1 fimbrial protein</fullName>
    </submittedName>
</protein>
<sequence>MKSFLLAGFTTLLMTIAGAASAGSDSGTITFRGMVTNDSCDMNTGKNQVVFSCYDSGRGKTTLTTADLRNLHALDRLPAEVKMHWLNAEKTRGILSLTYL</sequence>
<evidence type="ECO:0000313" key="3">
    <source>
        <dbReference type="Proteomes" id="UP000316142"/>
    </source>
</evidence>
<dbReference type="Proteomes" id="UP000316142">
    <property type="component" value="Unassembled WGS sequence"/>
</dbReference>
<organism evidence="2 3">
    <name type="scientific">Pantoea anthophila</name>
    <dbReference type="NCBI Taxonomy" id="470931"/>
    <lineage>
        <taxon>Bacteria</taxon>
        <taxon>Pseudomonadati</taxon>
        <taxon>Pseudomonadota</taxon>
        <taxon>Gammaproteobacteria</taxon>
        <taxon>Enterobacterales</taxon>
        <taxon>Erwiniaceae</taxon>
        <taxon>Pantoea</taxon>
    </lineage>
</organism>
<dbReference type="RefSeq" id="WP_009092822.1">
    <property type="nucleotide sequence ID" value="NZ_CP122311.1"/>
</dbReference>
<gene>
    <name evidence="2" type="ORF">FJW00_04550</name>
</gene>
<accession>A0ABY2ZH45</accession>
<evidence type="ECO:0000313" key="2">
    <source>
        <dbReference type="EMBL" id="TPV30808.1"/>
    </source>
</evidence>
<dbReference type="EMBL" id="VHIZ01000025">
    <property type="protein sequence ID" value="TPV30808.1"/>
    <property type="molecule type" value="Genomic_DNA"/>
</dbReference>
<evidence type="ECO:0000256" key="1">
    <source>
        <dbReference type="SAM" id="SignalP"/>
    </source>
</evidence>
<keyword evidence="1" id="KW-0732">Signal</keyword>
<feature type="chain" id="PRO_5046681859" evidence="1">
    <location>
        <begin position="23"/>
        <end position="100"/>
    </location>
</feature>
<comment type="caution">
    <text evidence="2">The sequence shown here is derived from an EMBL/GenBank/DDBJ whole genome shotgun (WGS) entry which is preliminary data.</text>
</comment>
<name>A0ABY2ZH45_9GAMM</name>
<reference evidence="2 3" key="1">
    <citation type="submission" date="2019-06" db="EMBL/GenBank/DDBJ databases">
        <title>Taxogenomics and systematics of the genus Pantoea.</title>
        <authorList>
            <person name="Tambong J.T."/>
        </authorList>
    </citation>
    <scope>NUCLEOTIDE SEQUENCE [LARGE SCALE GENOMIC DNA]</scope>
    <source>
        <strain evidence="2 3">LMG 2558</strain>
    </source>
</reference>